<proteinExistence type="predicted"/>
<dbReference type="AlphaFoldDB" id="A0A914Q6L2"/>
<reference evidence="2" key="1">
    <citation type="submission" date="2022-11" db="UniProtKB">
        <authorList>
            <consortium name="WormBaseParasite"/>
        </authorList>
    </citation>
    <scope>IDENTIFICATION</scope>
</reference>
<evidence type="ECO:0000313" key="1">
    <source>
        <dbReference type="Proteomes" id="UP000887578"/>
    </source>
</evidence>
<organism evidence="1 2">
    <name type="scientific">Panagrolaimus davidi</name>
    <dbReference type="NCBI Taxonomy" id="227884"/>
    <lineage>
        <taxon>Eukaryota</taxon>
        <taxon>Metazoa</taxon>
        <taxon>Ecdysozoa</taxon>
        <taxon>Nematoda</taxon>
        <taxon>Chromadorea</taxon>
        <taxon>Rhabditida</taxon>
        <taxon>Tylenchina</taxon>
        <taxon>Panagrolaimomorpha</taxon>
        <taxon>Panagrolaimoidea</taxon>
        <taxon>Panagrolaimidae</taxon>
        <taxon>Panagrolaimus</taxon>
    </lineage>
</organism>
<keyword evidence="1" id="KW-1185">Reference proteome</keyword>
<name>A0A914Q6L2_9BILA</name>
<sequence length="242" mass="28655">MVVFDQEKKGYCYEYYHKNRNLFLCSKCLSKFKKHTTAKLSKDGEQLELASAQHLCKSIEFHPEKYEENVILSDEKFSLLHNTSGEPLSKLIVFDSNNKNFGYEYSYFKSHEQFYCLGCDTKDKKHVAVKLLTDENGKHSIELKKQKHVCEARNLKEINKIFETDEFKLDENEIIVKHSTEKNCFYKFLIIFYEFNAFCCIPCKSKDRFLEAKLCKDKNEKEFLIINGSHRCTPLRKKPPFF</sequence>
<accession>A0A914Q6L2</accession>
<evidence type="ECO:0000313" key="2">
    <source>
        <dbReference type="WBParaSite" id="PDA_v2.g26633.t1"/>
    </source>
</evidence>
<dbReference type="WBParaSite" id="PDA_v2.g26633.t1">
    <property type="protein sequence ID" value="PDA_v2.g26633.t1"/>
    <property type="gene ID" value="PDA_v2.g26633"/>
</dbReference>
<protein>
    <submittedName>
        <fullName evidence="2">Uncharacterized protein</fullName>
    </submittedName>
</protein>
<dbReference type="Proteomes" id="UP000887578">
    <property type="component" value="Unplaced"/>
</dbReference>